<feature type="compositionally biased region" description="Low complexity" evidence="1">
    <location>
        <begin position="68"/>
        <end position="78"/>
    </location>
</feature>
<accession>A0A9W7FUN1</accession>
<reference evidence="4" key="1">
    <citation type="journal article" date="2023" name="Commun. Biol.">
        <title>Genome analysis of Parmales, the sister group of diatoms, reveals the evolutionary specialization of diatoms from phago-mixotrophs to photoautotrophs.</title>
        <authorList>
            <person name="Ban H."/>
            <person name="Sato S."/>
            <person name="Yoshikawa S."/>
            <person name="Yamada K."/>
            <person name="Nakamura Y."/>
            <person name="Ichinomiya M."/>
            <person name="Sato N."/>
            <person name="Blanc-Mathieu R."/>
            <person name="Endo H."/>
            <person name="Kuwata A."/>
            <person name="Ogata H."/>
        </authorList>
    </citation>
    <scope>NUCLEOTIDE SEQUENCE [LARGE SCALE GENOMIC DNA]</scope>
</reference>
<feature type="chain" id="PRO_5040789202" evidence="2">
    <location>
        <begin position="16"/>
        <end position="291"/>
    </location>
</feature>
<dbReference type="OrthoDB" id="10405450at2759"/>
<dbReference type="InterPro" id="IPR011057">
    <property type="entry name" value="Mss4-like_sf"/>
</dbReference>
<evidence type="ECO:0000313" key="3">
    <source>
        <dbReference type="EMBL" id="GMI20797.1"/>
    </source>
</evidence>
<keyword evidence="2" id="KW-0732">Signal</keyword>
<protein>
    <submittedName>
        <fullName evidence="3">Uncharacterized protein</fullName>
    </submittedName>
</protein>
<feature type="compositionally biased region" description="Polar residues" evidence="1">
    <location>
        <begin position="48"/>
        <end position="67"/>
    </location>
</feature>
<dbReference type="Proteomes" id="UP001165065">
    <property type="component" value="Unassembled WGS sequence"/>
</dbReference>
<sequence>MLLTLCFTLLHITLAFHIPHSTYRTPSVVRAAFFEEQLPIIPVPTHQADYSKSTPGAATKTTDVSNDSSPSSTSSPSPQNREKSIQRRRFVTKGFAALATGGTALSTTSKANAFDPISFFAPYPAQAEGGSSPIAYSDDSIMDKKEHGTTSIALDPSKLQYNVDPVMANKICSFNRHFAEPAGSFENNENYMRAISSLKDGETLTFYDSVYNTPLFTAPVGRSKDDFLQESYKHGWPSFRDAEVNWDNVRVLKSTGETVSVGGTHLGHNLPDKKGARYCINLVSVAGSKQA</sequence>
<dbReference type="EMBL" id="BRYA01000522">
    <property type="protein sequence ID" value="GMI20797.1"/>
    <property type="molecule type" value="Genomic_DNA"/>
</dbReference>
<proteinExistence type="predicted"/>
<evidence type="ECO:0000256" key="1">
    <source>
        <dbReference type="SAM" id="MobiDB-lite"/>
    </source>
</evidence>
<dbReference type="Gene3D" id="2.170.150.20">
    <property type="entry name" value="Peptide methionine sulfoxide reductase"/>
    <property type="match status" value="1"/>
</dbReference>
<organism evidence="3 4">
    <name type="scientific">Triparma columacea</name>
    <dbReference type="NCBI Taxonomy" id="722753"/>
    <lineage>
        <taxon>Eukaryota</taxon>
        <taxon>Sar</taxon>
        <taxon>Stramenopiles</taxon>
        <taxon>Ochrophyta</taxon>
        <taxon>Bolidophyceae</taxon>
        <taxon>Parmales</taxon>
        <taxon>Triparmaceae</taxon>
        <taxon>Triparma</taxon>
    </lineage>
</organism>
<evidence type="ECO:0000256" key="2">
    <source>
        <dbReference type="SAM" id="SignalP"/>
    </source>
</evidence>
<feature type="signal peptide" evidence="2">
    <location>
        <begin position="1"/>
        <end position="15"/>
    </location>
</feature>
<name>A0A9W7FUN1_9STRA</name>
<dbReference type="SUPFAM" id="SSF51316">
    <property type="entry name" value="Mss4-like"/>
    <property type="match status" value="1"/>
</dbReference>
<keyword evidence="4" id="KW-1185">Reference proteome</keyword>
<feature type="region of interest" description="Disordered" evidence="1">
    <location>
        <begin position="45"/>
        <end position="86"/>
    </location>
</feature>
<evidence type="ECO:0000313" key="4">
    <source>
        <dbReference type="Proteomes" id="UP001165065"/>
    </source>
</evidence>
<gene>
    <name evidence="3" type="ORF">TrCOL_g783</name>
</gene>
<comment type="caution">
    <text evidence="3">The sequence shown here is derived from an EMBL/GenBank/DDBJ whole genome shotgun (WGS) entry which is preliminary data.</text>
</comment>
<dbReference type="AlphaFoldDB" id="A0A9W7FUN1"/>